<reference evidence="4" key="2">
    <citation type="submission" date="2023-06" db="EMBL/GenBank/DDBJ databases">
        <authorList>
            <person name="Ma L."/>
            <person name="Liu K.-W."/>
            <person name="Li Z."/>
            <person name="Hsiao Y.-Y."/>
            <person name="Qi Y."/>
            <person name="Fu T."/>
            <person name="Tang G."/>
            <person name="Zhang D."/>
            <person name="Sun W.-H."/>
            <person name="Liu D.-K."/>
            <person name="Li Y."/>
            <person name="Chen G.-Z."/>
            <person name="Liu X.-D."/>
            <person name="Liao X.-Y."/>
            <person name="Jiang Y.-T."/>
            <person name="Yu X."/>
            <person name="Hao Y."/>
            <person name="Huang J."/>
            <person name="Zhao X.-W."/>
            <person name="Ke S."/>
            <person name="Chen Y.-Y."/>
            <person name="Wu W.-L."/>
            <person name="Hsu J.-L."/>
            <person name="Lin Y.-F."/>
            <person name="Huang M.-D."/>
            <person name="Li C.-Y."/>
            <person name="Huang L."/>
            <person name="Wang Z.-W."/>
            <person name="Zhao X."/>
            <person name="Zhong W.-Y."/>
            <person name="Peng D.-H."/>
            <person name="Ahmad S."/>
            <person name="Lan S."/>
            <person name="Zhang J.-S."/>
            <person name="Tsai W.-C."/>
            <person name="Van De Peer Y."/>
            <person name="Liu Z.-J."/>
        </authorList>
    </citation>
    <scope>NUCLEOTIDE SEQUENCE</scope>
    <source>
        <strain evidence="4">CP</strain>
        <tissue evidence="4">Leaves</tissue>
    </source>
</reference>
<name>A0AAV9FCX8_ACOCL</name>
<dbReference type="EMBL" id="JAUJYO010000002">
    <property type="protein sequence ID" value="KAK1323770.1"/>
    <property type="molecule type" value="Genomic_DNA"/>
</dbReference>
<comment type="similarity">
    <text evidence="1">Belongs to the VPS72/YL1 family.</text>
</comment>
<dbReference type="PANTHER" id="PTHR13275:SF4">
    <property type="entry name" value="VACUOLAR PROTEIN SORTING-ASSOCIATED PROTEIN 72 HOMOLOG"/>
    <property type="match status" value="1"/>
</dbReference>
<dbReference type="InterPro" id="IPR046757">
    <property type="entry name" value="YL1_N"/>
</dbReference>
<accession>A0AAV9FCX8</accession>
<dbReference type="SMART" id="SM00993">
    <property type="entry name" value="YL1_C"/>
    <property type="match status" value="1"/>
</dbReference>
<comment type="caution">
    <text evidence="4">The sequence shown here is derived from an EMBL/GenBank/DDBJ whole genome shotgun (WGS) entry which is preliminary data.</text>
</comment>
<dbReference type="AlphaFoldDB" id="A0AAV9FCX8"/>
<proteinExistence type="inferred from homology"/>
<dbReference type="Pfam" id="PF05764">
    <property type="entry name" value="YL1"/>
    <property type="match status" value="1"/>
</dbReference>
<gene>
    <name evidence="4" type="ORF">QJS10_CPA02g01027</name>
</gene>
<reference evidence="4" key="1">
    <citation type="journal article" date="2023" name="Nat. Commun.">
        <title>Diploid and tetraploid genomes of Acorus and the evolution of monocots.</title>
        <authorList>
            <person name="Ma L."/>
            <person name="Liu K.W."/>
            <person name="Li Z."/>
            <person name="Hsiao Y.Y."/>
            <person name="Qi Y."/>
            <person name="Fu T."/>
            <person name="Tang G.D."/>
            <person name="Zhang D."/>
            <person name="Sun W.H."/>
            <person name="Liu D.K."/>
            <person name="Li Y."/>
            <person name="Chen G.Z."/>
            <person name="Liu X.D."/>
            <person name="Liao X.Y."/>
            <person name="Jiang Y.T."/>
            <person name="Yu X."/>
            <person name="Hao Y."/>
            <person name="Huang J."/>
            <person name="Zhao X.W."/>
            <person name="Ke S."/>
            <person name="Chen Y.Y."/>
            <person name="Wu W.L."/>
            <person name="Hsu J.L."/>
            <person name="Lin Y.F."/>
            <person name="Huang M.D."/>
            <person name="Li C.Y."/>
            <person name="Huang L."/>
            <person name="Wang Z.W."/>
            <person name="Zhao X."/>
            <person name="Zhong W.Y."/>
            <person name="Peng D.H."/>
            <person name="Ahmad S."/>
            <person name="Lan S."/>
            <person name="Zhang J.S."/>
            <person name="Tsai W.C."/>
            <person name="Van de Peer Y."/>
            <person name="Liu Z.J."/>
        </authorList>
    </citation>
    <scope>NUCLEOTIDE SEQUENCE</scope>
    <source>
        <strain evidence="4">CP</strain>
    </source>
</reference>
<dbReference type="InterPro" id="IPR013272">
    <property type="entry name" value="Vps72/YL1_C"/>
</dbReference>
<organism evidence="4 5">
    <name type="scientific">Acorus calamus</name>
    <name type="common">Sweet flag</name>
    <dbReference type="NCBI Taxonomy" id="4465"/>
    <lineage>
        <taxon>Eukaryota</taxon>
        <taxon>Viridiplantae</taxon>
        <taxon>Streptophyta</taxon>
        <taxon>Embryophyta</taxon>
        <taxon>Tracheophyta</taxon>
        <taxon>Spermatophyta</taxon>
        <taxon>Magnoliopsida</taxon>
        <taxon>Liliopsida</taxon>
        <taxon>Acoraceae</taxon>
        <taxon>Acorus</taxon>
    </lineage>
</organism>
<protein>
    <recommendedName>
        <fullName evidence="3">Vps72/YL1 C-terminal domain-containing protein</fullName>
    </recommendedName>
</protein>
<feature type="region of interest" description="Disordered" evidence="2">
    <location>
        <begin position="85"/>
        <end position="139"/>
    </location>
</feature>
<dbReference type="PANTHER" id="PTHR13275">
    <property type="entry name" value="YL-1 PROTEIN TRANSCRIPTION FACTOR-LIKE 1"/>
    <property type="match status" value="1"/>
</dbReference>
<evidence type="ECO:0000313" key="5">
    <source>
        <dbReference type="Proteomes" id="UP001180020"/>
    </source>
</evidence>
<dbReference type="Proteomes" id="UP001180020">
    <property type="component" value="Unassembled WGS sequence"/>
</dbReference>
<sequence>MVTGSILKKTNKQTNRMTRLLDEEIEDDEQFWNQEALKDEENDNEYEEEVEVADIYDSDFDEDILMLGAFFRERVKKRLIFPGKPVTKKKSKKKEPVILQRPTKGEKSVRKRPISQPEPQEVPDELEGERTVRKSTRTSVVVRQAEREAIRAALQATMKPIKRKKEGEEKRMTQEEMLIEAAETGQSFLEFSKGLSFDSELCTSSVPYPEKATCVVTGLPAKYRDPKTGLPYATKEAFKIIREKYSNDENSREKREKMEMGFLFYSISMHGFPVHRKRSGPPKPAGTIDMRYEARFRRFPSFESDED</sequence>
<evidence type="ECO:0000259" key="3">
    <source>
        <dbReference type="SMART" id="SM00993"/>
    </source>
</evidence>
<keyword evidence="5" id="KW-1185">Reference proteome</keyword>
<dbReference type="GO" id="GO:0005634">
    <property type="term" value="C:nucleus"/>
    <property type="evidence" value="ECO:0007669"/>
    <property type="project" value="TreeGrafter"/>
</dbReference>
<evidence type="ECO:0000313" key="4">
    <source>
        <dbReference type="EMBL" id="KAK1323770.1"/>
    </source>
</evidence>
<feature type="domain" description="Vps72/YL1 C-terminal" evidence="3">
    <location>
        <begin position="212"/>
        <end position="241"/>
    </location>
</feature>
<evidence type="ECO:0000256" key="2">
    <source>
        <dbReference type="SAM" id="MobiDB-lite"/>
    </source>
</evidence>
<evidence type="ECO:0000256" key="1">
    <source>
        <dbReference type="ARBA" id="ARBA00006832"/>
    </source>
</evidence>
<dbReference type="Pfam" id="PF08265">
    <property type="entry name" value="YL1_C"/>
    <property type="match status" value="1"/>
</dbReference>